<protein>
    <recommendedName>
        <fullName evidence="9">Diphthamide biosynthesis protein 4</fullName>
    </recommendedName>
</protein>
<dbReference type="Pfam" id="PF05207">
    <property type="entry name" value="Zn_ribbon_CSL"/>
    <property type="match status" value="1"/>
</dbReference>
<keyword evidence="4" id="KW-0408">Iron</keyword>
<feature type="domain" description="DPH-type MB" evidence="6">
    <location>
        <begin position="92"/>
        <end position="148"/>
    </location>
</feature>
<evidence type="ECO:0000259" key="5">
    <source>
        <dbReference type="PROSITE" id="PS50076"/>
    </source>
</evidence>
<dbReference type="InterPro" id="IPR001623">
    <property type="entry name" value="DnaJ_domain"/>
</dbReference>
<dbReference type="GeneTree" id="ENSGT00390000005430"/>
<dbReference type="GO" id="GO:0008198">
    <property type="term" value="F:ferrous iron binding"/>
    <property type="evidence" value="ECO:0007669"/>
    <property type="project" value="TreeGrafter"/>
</dbReference>
<dbReference type="GO" id="GO:0001671">
    <property type="term" value="F:ATPase activator activity"/>
    <property type="evidence" value="ECO:0007669"/>
    <property type="project" value="TreeGrafter"/>
</dbReference>
<dbReference type="SMART" id="SM00271">
    <property type="entry name" value="DnaJ"/>
    <property type="match status" value="1"/>
</dbReference>
<evidence type="ECO:0000256" key="1">
    <source>
        <dbReference type="ARBA" id="ARBA00006169"/>
    </source>
</evidence>
<organism evidence="7 8">
    <name type="scientific">Denticeps clupeoides</name>
    <name type="common">denticle herring</name>
    <dbReference type="NCBI Taxonomy" id="299321"/>
    <lineage>
        <taxon>Eukaryota</taxon>
        <taxon>Metazoa</taxon>
        <taxon>Chordata</taxon>
        <taxon>Craniata</taxon>
        <taxon>Vertebrata</taxon>
        <taxon>Euteleostomi</taxon>
        <taxon>Actinopterygii</taxon>
        <taxon>Neopterygii</taxon>
        <taxon>Teleostei</taxon>
        <taxon>Clupei</taxon>
        <taxon>Clupeiformes</taxon>
        <taxon>Denticipitoidei</taxon>
        <taxon>Denticipitidae</taxon>
        <taxon>Denticeps</taxon>
    </lineage>
</organism>
<keyword evidence="3" id="KW-0862">Zinc</keyword>
<dbReference type="SUPFAM" id="SSF144217">
    <property type="entry name" value="CSL zinc finger"/>
    <property type="match status" value="1"/>
</dbReference>
<dbReference type="FunFam" id="1.10.287.110:FF:000056">
    <property type="entry name" value="DnaJ (Hsp40) homolog, subfamily C, member 24"/>
    <property type="match status" value="1"/>
</dbReference>
<dbReference type="RefSeq" id="XP_028815212.1">
    <property type="nucleotide sequence ID" value="XM_028959379.1"/>
</dbReference>
<reference evidence="7 8" key="1">
    <citation type="submission" date="2020-06" db="EMBL/GenBank/DDBJ databases">
        <authorList>
            <consortium name="Wellcome Sanger Institute Data Sharing"/>
        </authorList>
    </citation>
    <scope>NUCLEOTIDE SEQUENCE [LARGE SCALE GENOMIC DNA]</scope>
</reference>
<dbReference type="InterPro" id="IPR007872">
    <property type="entry name" value="DPH_MB_dom"/>
</dbReference>
<evidence type="ECO:0000313" key="7">
    <source>
        <dbReference type="Ensembl" id="ENSDCDP00010046033.1"/>
    </source>
</evidence>
<evidence type="ECO:0000256" key="4">
    <source>
        <dbReference type="ARBA" id="ARBA00023004"/>
    </source>
</evidence>
<dbReference type="InterPro" id="IPR036869">
    <property type="entry name" value="J_dom_sf"/>
</dbReference>
<evidence type="ECO:0000256" key="2">
    <source>
        <dbReference type="ARBA" id="ARBA00022723"/>
    </source>
</evidence>
<dbReference type="PRINTS" id="PR00625">
    <property type="entry name" value="JDOMAIN"/>
</dbReference>
<sequence>MAMRGNSQVDWYSVLGASPSDDLLELKQKYQRLVLMYHPDKQDLDTVEEEAGRHLQQFIIVDQAWKILSNEETRREYDLQLRAEELKQSWPVDAQVSLEDMNWNSDSRLYTYNCRCGGDFIIGEEEAEDEDAVVCCDTCSLSIEVKRTVRGT</sequence>
<dbReference type="PROSITE" id="PS50076">
    <property type="entry name" value="DNAJ_2"/>
    <property type="match status" value="1"/>
</dbReference>
<dbReference type="AlphaFoldDB" id="A0AAY4DKT9"/>
<accession>A0AAY4DKT9</accession>
<dbReference type="Gene3D" id="3.10.660.10">
    <property type="entry name" value="DPH Zinc finger"/>
    <property type="match status" value="1"/>
</dbReference>
<dbReference type="Proteomes" id="UP000694580">
    <property type="component" value="Chromosome 17"/>
</dbReference>
<dbReference type="Gene3D" id="1.10.287.110">
    <property type="entry name" value="DnaJ domain"/>
    <property type="match status" value="1"/>
</dbReference>
<name>A0AAY4DKT9_9TELE</name>
<keyword evidence="8" id="KW-1185">Reference proteome</keyword>
<evidence type="ECO:0000313" key="8">
    <source>
        <dbReference type="Proteomes" id="UP000694580"/>
    </source>
</evidence>
<reference evidence="7" key="3">
    <citation type="submission" date="2025-09" db="UniProtKB">
        <authorList>
            <consortium name="Ensembl"/>
        </authorList>
    </citation>
    <scope>IDENTIFICATION</scope>
</reference>
<dbReference type="CDD" id="cd06257">
    <property type="entry name" value="DnaJ"/>
    <property type="match status" value="1"/>
</dbReference>
<dbReference type="PROSITE" id="PS51074">
    <property type="entry name" value="DPH_MB"/>
    <property type="match status" value="1"/>
</dbReference>
<gene>
    <name evidence="7" type="primary">DNAJC24</name>
</gene>
<dbReference type="Ensembl" id="ENSDCDT00010056227.1">
    <property type="protein sequence ID" value="ENSDCDP00010046033.1"/>
    <property type="gene ID" value="ENSDCDG00010028235.1"/>
</dbReference>
<evidence type="ECO:0000259" key="6">
    <source>
        <dbReference type="PROSITE" id="PS51074"/>
    </source>
</evidence>
<dbReference type="Pfam" id="PF00226">
    <property type="entry name" value="DnaJ"/>
    <property type="match status" value="1"/>
</dbReference>
<dbReference type="InterPro" id="IPR036671">
    <property type="entry name" value="DPH_MB_sf"/>
</dbReference>
<dbReference type="SUPFAM" id="SSF46565">
    <property type="entry name" value="Chaperone J-domain"/>
    <property type="match status" value="1"/>
</dbReference>
<keyword evidence="2" id="KW-0479">Metal-binding</keyword>
<proteinExistence type="inferred from homology"/>
<evidence type="ECO:0000256" key="3">
    <source>
        <dbReference type="ARBA" id="ARBA00022833"/>
    </source>
</evidence>
<evidence type="ECO:0008006" key="9">
    <source>
        <dbReference type="Google" id="ProtNLM"/>
    </source>
</evidence>
<comment type="similarity">
    <text evidence="1">Belongs to the DPH4 family.</text>
</comment>
<dbReference type="PANTHER" id="PTHR45255">
    <property type="entry name" value="DNAJ HOMOLOG SUBFAMILY C MEMBER 24"/>
    <property type="match status" value="1"/>
</dbReference>
<feature type="domain" description="J" evidence="5">
    <location>
        <begin position="10"/>
        <end position="81"/>
    </location>
</feature>
<reference evidence="7" key="2">
    <citation type="submission" date="2025-08" db="UniProtKB">
        <authorList>
            <consortium name="Ensembl"/>
        </authorList>
    </citation>
    <scope>IDENTIFICATION</scope>
</reference>
<dbReference type="GeneID" id="114767501"/>
<dbReference type="PANTHER" id="PTHR45255:SF1">
    <property type="entry name" value="DNAJ HOMOLOG SUBFAMILY C MEMBER 24"/>
    <property type="match status" value="1"/>
</dbReference>